<comment type="similarity">
    <text evidence="2">Belongs to the YSL (TC 2.A.67.2) family.</text>
</comment>
<evidence type="ECO:0000256" key="7">
    <source>
        <dbReference type="SAM" id="Phobius"/>
    </source>
</evidence>
<evidence type="ECO:0000313" key="8">
    <source>
        <dbReference type="EMBL" id="CDY59747.1"/>
    </source>
</evidence>
<dbReference type="OMA" id="HEEISWR"/>
<dbReference type="STRING" id="3708.A0A078J5X1"/>
<dbReference type="PaxDb" id="3708-A0A078J5X1"/>
<feature type="transmembrane region" description="Helical" evidence="7">
    <location>
        <begin position="188"/>
        <end position="211"/>
    </location>
</feature>
<dbReference type="GO" id="GO:0016020">
    <property type="term" value="C:membrane"/>
    <property type="evidence" value="ECO:0007669"/>
    <property type="project" value="UniProtKB-SubCell"/>
</dbReference>
<keyword evidence="5 7" id="KW-1133">Transmembrane helix</keyword>
<evidence type="ECO:0000256" key="1">
    <source>
        <dbReference type="ARBA" id="ARBA00004141"/>
    </source>
</evidence>
<dbReference type="InterPro" id="IPR045035">
    <property type="entry name" value="YSL-like"/>
</dbReference>
<organism evidence="8 9">
    <name type="scientific">Brassica napus</name>
    <name type="common">Rape</name>
    <dbReference type="NCBI Taxonomy" id="3708"/>
    <lineage>
        <taxon>Eukaryota</taxon>
        <taxon>Viridiplantae</taxon>
        <taxon>Streptophyta</taxon>
        <taxon>Embryophyta</taxon>
        <taxon>Tracheophyta</taxon>
        <taxon>Spermatophyta</taxon>
        <taxon>Magnoliopsida</taxon>
        <taxon>eudicotyledons</taxon>
        <taxon>Gunneridae</taxon>
        <taxon>Pentapetalae</taxon>
        <taxon>rosids</taxon>
        <taxon>malvids</taxon>
        <taxon>Brassicales</taxon>
        <taxon>Brassicaceae</taxon>
        <taxon>Brassiceae</taxon>
        <taxon>Brassica</taxon>
    </lineage>
</organism>
<evidence type="ECO:0000256" key="6">
    <source>
        <dbReference type="ARBA" id="ARBA00023136"/>
    </source>
</evidence>
<keyword evidence="6 7" id="KW-0472">Membrane</keyword>
<keyword evidence="9" id="KW-1185">Reference proteome</keyword>
<gene>
    <name evidence="8" type="primary">BnaC03g75010D</name>
    <name evidence="8" type="ORF">GSBRNA2T00027653001</name>
</gene>
<evidence type="ECO:0000256" key="4">
    <source>
        <dbReference type="ARBA" id="ARBA00022692"/>
    </source>
</evidence>
<dbReference type="GO" id="GO:0035673">
    <property type="term" value="F:oligopeptide transmembrane transporter activity"/>
    <property type="evidence" value="ECO:0007669"/>
    <property type="project" value="InterPro"/>
</dbReference>
<proteinExistence type="inferred from homology"/>
<dbReference type="Pfam" id="PF03169">
    <property type="entry name" value="OPT"/>
    <property type="match status" value="1"/>
</dbReference>
<keyword evidence="4 7" id="KW-0812">Transmembrane</keyword>
<dbReference type="Proteomes" id="UP000028999">
    <property type="component" value="Unassembled WGS sequence"/>
</dbReference>
<keyword evidence="3" id="KW-0813">Transport</keyword>
<evidence type="ECO:0000256" key="2">
    <source>
        <dbReference type="ARBA" id="ARBA00010276"/>
    </source>
</evidence>
<evidence type="ECO:0000256" key="3">
    <source>
        <dbReference type="ARBA" id="ARBA00022448"/>
    </source>
</evidence>
<protein>
    <submittedName>
        <fullName evidence="8">BnaC03g75010D protein</fullName>
    </submittedName>
</protein>
<dbReference type="InterPro" id="IPR004813">
    <property type="entry name" value="OPT"/>
</dbReference>
<dbReference type="PANTHER" id="PTHR31645:SF22">
    <property type="entry name" value="METAL-NICOTIANAMINE TRANSPORTER YSL7-RELATED"/>
    <property type="match status" value="1"/>
</dbReference>
<evidence type="ECO:0000313" key="9">
    <source>
        <dbReference type="Proteomes" id="UP000028999"/>
    </source>
</evidence>
<name>A0A078J5X1_BRANA</name>
<sequence>MNRSKVDKHLCGLIHGNLSSTNQKPSCSPTIRFIYSDYTQQSILAIHLQAILYIDFRKKTATKACPEISQGLSSFPVQHEEISWRKKFGSYLFGMSDVVAKQSAEANTPLNIKNLHLGSKLEHWGSFSHSVSCGMPLGRTVVGLYKQFKNIDAFPVNDRSTPTTVTPTTVTISYDNKRRTELFLKDRIQSWIAVTGYVIMAIVSIVTVPHIFPQLKWYHILTMYIIAPVLAFCNAYGCGLTDWSLASTYGNAHCV</sequence>
<accession>A0A078J5X1</accession>
<feature type="transmembrane region" description="Helical" evidence="7">
    <location>
        <begin position="217"/>
        <end position="237"/>
    </location>
</feature>
<dbReference type="PANTHER" id="PTHR31645">
    <property type="entry name" value="OLIGOPEPTIDE TRANSPORTER YGL114W-RELATED"/>
    <property type="match status" value="1"/>
</dbReference>
<reference evidence="8 9" key="1">
    <citation type="journal article" date="2014" name="Science">
        <title>Plant genetics. Early allopolyploid evolution in the post-Neolithic Brassica napus oilseed genome.</title>
        <authorList>
            <person name="Chalhoub B."/>
            <person name="Denoeud F."/>
            <person name="Liu S."/>
            <person name="Parkin I.A."/>
            <person name="Tang H."/>
            <person name="Wang X."/>
            <person name="Chiquet J."/>
            <person name="Belcram H."/>
            <person name="Tong C."/>
            <person name="Samans B."/>
            <person name="Correa M."/>
            <person name="Da Silva C."/>
            <person name="Just J."/>
            <person name="Falentin C."/>
            <person name="Koh C.S."/>
            <person name="Le Clainche I."/>
            <person name="Bernard M."/>
            <person name="Bento P."/>
            <person name="Noel B."/>
            <person name="Labadie K."/>
            <person name="Alberti A."/>
            <person name="Charles M."/>
            <person name="Arnaud D."/>
            <person name="Guo H."/>
            <person name="Daviaud C."/>
            <person name="Alamery S."/>
            <person name="Jabbari K."/>
            <person name="Zhao M."/>
            <person name="Edger P.P."/>
            <person name="Chelaifa H."/>
            <person name="Tack D."/>
            <person name="Lassalle G."/>
            <person name="Mestiri I."/>
            <person name="Schnel N."/>
            <person name="Le Paslier M.C."/>
            <person name="Fan G."/>
            <person name="Renault V."/>
            <person name="Bayer P.E."/>
            <person name="Golicz A.A."/>
            <person name="Manoli S."/>
            <person name="Lee T.H."/>
            <person name="Thi V.H."/>
            <person name="Chalabi S."/>
            <person name="Hu Q."/>
            <person name="Fan C."/>
            <person name="Tollenaere R."/>
            <person name="Lu Y."/>
            <person name="Battail C."/>
            <person name="Shen J."/>
            <person name="Sidebottom C.H."/>
            <person name="Wang X."/>
            <person name="Canaguier A."/>
            <person name="Chauveau A."/>
            <person name="Berard A."/>
            <person name="Deniot G."/>
            <person name="Guan M."/>
            <person name="Liu Z."/>
            <person name="Sun F."/>
            <person name="Lim Y.P."/>
            <person name="Lyons E."/>
            <person name="Town C.D."/>
            <person name="Bancroft I."/>
            <person name="Wang X."/>
            <person name="Meng J."/>
            <person name="Ma J."/>
            <person name="Pires J.C."/>
            <person name="King G.J."/>
            <person name="Brunel D."/>
            <person name="Delourme R."/>
            <person name="Renard M."/>
            <person name="Aury J.M."/>
            <person name="Adams K.L."/>
            <person name="Batley J."/>
            <person name="Snowdon R.J."/>
            <person name="Tost J."/>
            <person name="Edwards D."/>
            <person name="Zhou Y."/>
            <person name="Hua W."/>
            <person name="Sharpe A.G."/>
            <person name="Paterson A.H."/>
            <person name="Guan C."/>
            <person name="Wincker P."/>
        </authorList>
    </citation>
    <scope>NUCLEOTIDE SEQUENCE [LARGE SCALE GENOMIC DNA]</scope>
    <source>
        <strain evidence="9">cv. Darmor-bzh</strain>
    </source>
</reference>
<dbReference type="AlphaFoldDB" id="A0A078J5X1"/>
<dbReference type="Gramene" id="CDY59747">
    <property type="protein sequence ID" value="CDY59747"/>
    <property type="gene ID" value="GSBRNA2T00027653001"/>
</dbReference>
<evidence type="ECO:0000256" key="5">
    <source>
        <dbReference type="ARBA" id="ARBA00022989"/>
    </source>
</evidence>
<comment type="subcellular location">
    <subcellularLocation>
        <location evidence="1">Membrane</location>
        <topology evidence="1">Multi-pass membrane protein</topology>
    </subcellularLocation>
</comment>
<dbReference type="EMBL" id="LK033802">
    <property type="protein sequence ID" value="CDY59747.1"/>
    <property type="molecule type" value="Genomic_DNA"/>
</dbReference>